<reference evidence="1 2" key="1">
    <citation type="journal article" date="2019" name="Environ. Microbiol.">
        <title>At the nexus of three kingdoms: the genome of the mycorrhizal fungus Gigaspora margarita provides insights into plant, endobacterial and fungal interactions.</title>
        <authorList>
            <person name="Venice F."/>
            <person name="Ghignone S."/>
            <person name="Salvioli di Fossalunga A."/>
            <person name="Amselem J."/>
            <person name="Novero M."/>
            <person name="Xianan X."/>
            <person name="Sedzielewska Toro K."/>
            <person name="Morin E."/>
            <person name="Lipzen A."/>
            <person name="Grigoriev I.V."/>
            <person name="Henrissat B."/>
            <person name="Martin F.M."/>
            <person name="Bonfante P."/>
        </authorList>
    </citation>
    <scope>NUCLEOTIDE SEQUENCE [LARGE SCALE GENOMIC DNA]</scope>
    <source>
        <strain evidence="1 2">BEG34</strain>
    </source>
</reference>
<gene>
    <name evidence="1" type="ORF">F8M41_012455</name>
</gene>
<sequence length="110" mass="12990">MQQFQSIKKFPKIQYIVQNLPIPVPFCLFQQFVSNNTLNFVTLLQIRQSHDAFFYNQNSNFSNLYQTTIDNNNTKITEKIVNKLITSITSDNIENNKKKSDKIIRKKEKD</sequence>
<dbReference type="AlphaFoldDB" id="A0A8H4A106"/>
<keyword evidence="2" id="KW-1185">Reference proteome</keyword>
<protein>
    <submittedName>
        <fullName evidence="1">Uncharacterized protein</fullName>
    </submittedName>
</protein>
<organism evidence="1 2">
    <name type="scientific">Gigaspora margarita</name>
    <dbReference type="NCBI Taxonomy" id="4874"/>
    <lineage>
        <taxon>Eukaryota</taxon>
        <taxon>Fungi</taxon>
        <taxon>Fungi incertae sedis</taxon>
        <taxon>Mucoromycota</taxon>
        <taxon>Glomeromycotina</taxon>
        <taxon>Glomeromycetes</taxon>
        <taxon>Diversisporales</taxon>
        <taxon>Gigasporaceae</taxon>
        <taxon>Gigaspora</taxon>
    </lineage>
</organism>
<dbReference type="OrthoDB" id="2393739at2759"/>
<dbReference type="EMBL" id="WTPW01002528">
    <property type="protein sequence ID" value="KAF0378093.1"/>
    <property type="molecule type" value="Genomic_DNA"/>
</dbReference>
<dbReference type="Proteomes" id="UP000439903">
    <property type="component" value="Unassembled WGS sequence"/>
</dbReference>
<evidence type="ECO:0000313" key="1">
    <source>
        <dbReference type="EMBL" id="KAF0378093.1"/>
    </source>
</evidence>
<name>A0A8H4A106_GIGMA</name>
<evidence type="ECO:0000313" key="2">
    <source>
        <dbReference type="Proteomes" id="UP000439903"/>
    </source>
</evidence>
<accession>A0A8H4A106</accession>
<comment type="caution">
    <text evidence="1">The sequence shown here is derived from an EMBL/GenBank/DDBJ whole genome shotgun (WGS) entry which is preliminary data.</text>
</comment>
<proteinExistence type="predicted"/>